<evidence type="ECO:0008006" key="4">
    <source>
        <dbReference type="Google" id="ProtNLM"/>
    </source>
</evidence>
<accession>A0ABY5HJS5</accession>
<organism evidence="2 3">
    <name type="scientific">Marinobacterium rhizophilum</name>
    <dbReference type="NCBI Taxonomy" id="420402"/>
    <lineage>
        <taxon>Bacteria</taxon>
        <taxon>Pseudomonadati</taxon>
        <taxon>Pseudomonadota</taxon>
        <taxon>Gammaproteobacteria</taxon>
        <taxon>Oceanospirillales</taxon>
        <taxon>Oceanospirillaceae</taxon>
        <taxon>Marinobacterium</taxon>
    </lineage>
</organism>
<dbReference type="EMBL" id="CP073347">
    <property type="protein sequence ID" value="UTW12369.1"/>
    <property type="molecule type" value="Genomic_DNA"/>
</dbReference>
<keyword evidence="1" id="KW-1133">Transmembrane helix</keyword>
<gene>
    <name evidence="2" type="ORF">KDW95_01410</name>
</gene>
<evidence type="ECO:0000313" key="3">
    <source>
        <dbReference type="Proteomes" id="UP001058461"/>
    </source>
</evidence>
<proteinExistence type="predicted"/>
<evidence type="ECO:0000256" key="1">
    <source>
        <dbReference type="SAM" id="Phobius"/>
    </source>
</evidence>
<sequence length="218" mass="23722">MNGASNPVPSRNASFVTFLMLIWLLGLSVIAMLGYRWVLEQASQEQVETGQRQLHGLEDRMTALVDAVETMQAQPEFATVAALQSFRQALDARMTQLEQTLAQRVGVEQLQALRVEIDQLKARPVTIQPATPVQSPPPARAAAAMPPRKAPFPYRVLGIELRAGQRALSIAPAAVKLTAAQIQVLLPGDIVGGWRLEALDGDSAVFRSGQQTRRLAIP</sequence>
<keyword evidence="1" id="KW-0812">Transmembrane</keyword>
<name>A0ABY5HJS5_9GAMM</name>
<dbReference type="RefSeq" id="WP_255854440.1">
    <property type="nucleotide sequence ID" value="NZ_CP073347.1"/>
</dbReference>
<keyword evidence="3" id="KW-1185">Reference proteome</keyword>
<reference evidence="2" key="1">
    <citation type="submission" date="2021-04" db="EMBL/GenBank/DDBJ databases">
        <title>Oceanospirillales bacteria with DddD are important DMSP degraders in coastal seawater.</title>
        <authorList>
            <person name="Liu J."/>
        </authorList>
    </citation>
    <scope>NUCLEOTIDE SEQUENCE</scope>
    <source>
        <strain evidence="2">D13-1</strain>
    </source>
</reference>
<keyword evidence="1" id="KW-0472">Membrane</keyword>
<dbReference type="Proteomes" id="UP001058461">
    <property type="component" value="Chromosome"/>
</dbReference>
<evidence type="ECO:0000313" key="2">
    <source>
        <dbReference type="EMBL" id="UTW12369.1"/>
    </source>
</evidence>
<feature type="transmembrane region" description="Helical" evidence="1">
    <location>
        <begin position="15"/>
        <end position="35"/>
    </location>
</feature>
<protein>
    <recommendedName>
        <fullName evidence="4">Methyl-accepting chemotaxis protein</fullName>
    </recommendedName>
</protein>